<dbReference type="NCBIfam" id="TIGR00277">
    <property type="entry name" value="HDIG"/>
    <property type="match status" value="1"/>
</dbReference>
<dbReference type="PANTHER" id="PTHR40202:SF1">
    <property type="entry name" value="HD DOMAIN-CONTAINING PROTEIN"/>
    <property type="match status" value="1"/>
</dbReference>
<dbReference type="InterPro" id="IPR052567">
    <property type="entry name" value="OP_Dioxygenase"/>
</dbReference>
<evidence type="ECO:0000259" key="1">
    <source>
        <dbReference type="Pfam" id="PF01966"/>
    </source>
</evidence>
<dbReference type="SUPFAM" id="SSF109604">
    <property type="entry name" value="HD-domain/PDEase-like"/>
    <property type="match status" value="1"/>
</dbReference>
<evidence type="ECO:0000313" key="2">
    <source>
        <dbReference type="EMBL" id="MFD2524125.1"/>
    </source>
</evidence>
<gene>
    <name evidence="2" type="ORF">ACFSR2_24730</name>
</gene>
<organism evidence="2 3">
    <name type="scientific">Emticicia soli</name>
    <dbReference type="NCBI Taxonomy" id="2027878"/>
    <lineage>
        <taxon>Bacteria</taxon>
        <taxon>Pseudomonadati</taxon>
        <taxon>Bacteroidota</taxon>
        <taxon>Cytophagia</taxon>
        <taxon>Cytophagales</taxon>
        <taxon>Leadbetterellaceae</taxon>
        <taxon>Emticicia</taxon>
    </lineage>
</organism>
<dbReference type="Pfam" id="PF01966">
    <property type="entry name" value="HD"/>
    <property type="match status" value="1"/>
</dbReference>
<reference evidence="3" key="1">
    <citation type="journal article" date="2019" name="Int. J. Syst. Evol. Microbiol.">
        <title>The Global Catalogue of Microorganisms (GCM) 10K type strain sequencing project: providing services to taxonomists for standard genome sequencing and annotation.</title>
        <authorList>
            <consortium name="The Broad Institute Genomics Platform"/>
            <consortium name="The Broad Institute Genome Sequencing Center for Infectious Disease"/>
            <person name="Wu L."/>
            <person name="Ma J."/>
        </authorList>
    </citation>
    <scope>NUCLEOTIDE SEQUENCE [LARGE SCALE GENOMIC DNA]</scope>
    <source>
        <strain evidence="3">KCTC 52344</strain>
    </source>
</reference>
<dbReference type="EMBL" id="JBHULC010000043">
    <property type="protein sequence ID" value="MFD2524125.1"/>
    <property type="molecule type" value="Genomic_DNA"/>
</dbReference>
<dbReference type="InterPro" id="IPR003607">
    <property type="entry name" value="HD/PDEase_dom"/>
</dbReference>
<dbReference type="InterPro" id="IPR006674">
    <property type="entry name" value="HD_domain"/>
</dbReference>
<dbReference type="CDD" id="cd00077">
    <property type="entry name" value="HDc"/>
    <property type="match status" value="1"/>
</dbReference>
<dbReference type="InterPro" id="IPR006675">
    <property type="entry name" value="HDIG_dom"/>
</dbReference>
<protein>
    <submittedName>
        <fullName evidence="2">Phosphonate degradation HD-domain oxygenase</fullName>
    </submittedName>
</protein>
<feature type="domain" description="HD" evidence="1">
    <location>
        <begin position="34"/>
        <end position="109"/>
    </location>
</feature>
<dbReference type="Proteomes" id="UP001597510">
    <property type="component" value="Unassembled WGS sequence"/>
</dbReference>
<evidence type="ECO:0000313" key="3">
    <source>
        <dbReference type="Proteomes" id="UP001597510"/>
    </source>
</evidence>
<dbReference type="PANTHER" id="PTHR40202">
    <property type="match status" value="1"/>
</dbReference>
<accession>A0ABW5JGZ7</accession>
<dbReference type="NCBIfam" id="TIGR03276">
    <property type="entry name" value="Phn-HD"/>
    <property type="match status" value="1"/>
</dbReference>
<dbReference type="InterPro" id="IPR017670">
    <property type="entry name" value="Phosphonate_degrad-assoc"/>
</dbReference>
<name>A0ABW5JGZ7_9BACT</name>
<proteinExistence type="predicted"/>
<sequence>MTDISKVINEIREIFLSQGDEQYYGEPISQFEHAAQSAILAQKSGFDDEVQIAAFLHDIGHLLPASSETELMEAYGRKDHEGVAADWLRERGFSDKIAVLVENHVNAKRYLCYANPAYYNNLSDASKHTLEFQGGKMEQQEAEAFEKNPYFDVIIRMRRWDEAAKVEHQQLPELAHFLSLIQNYLSKN</sequence>
<keyword evidence="3" id="KW-1185">Reference proteome</keyword>
<comment type="caution">
    <text evidence="2">The sequence shown here is derived from an EMBL/GenBank/DDBJ whole genome shotgun (WGS) entry which is preliminary data.</text>
</comment>
<dbReference type="RefSeq" id="WP_340239973.1">
    <property type="nucleotide sequence ID" value="NZ_JBBEWC010000017.1"/>
</dbReference>
<dbReference type="Gene3D" id="1.10.3210.10">
    <property type="entry name" value="Hypothetical protein af1432"/>
    <property type="match status" value="1"/>
</dbReference>